<dbReference type="AlphaFoldDB" id="A0A4P8IWI0"/>
<organism evidence="2 3">
    <name type="scientific">Trinickia violacea</name>
    <dbReference type="NCBI Taxonomy" id="2571746"/>
    <lineage>
        <taxon>Bacteria</taxon>
        <taxon>Pseudomonadati</taxon>
        <taxon>Pseudomonadota</taxon>
        <taxon>Betaproteobacteria</taxon>
        <taxon>Burkholderiales</taxon>
        <taxon>Burkholderiaceae</taxon>
        <taxon>Trinickia</taxon>
    </lineage>
</organism>
<dbReference type="OrthoDB" id="8410638at2"/>
<dbReference type="KEGG" id="tvl:FAZ95_13860"/>
<proteinExistence type="predicted"/>
<accession>A0A4P8IWI0</accession>
<protein>
    <submittedName>
        <fullName evidence="2">DUF1441 family protein</fullName>
    </submittedName>
</protein>
<name>A0A4P8IWI0_9BURK</name>
<keyword evidence="3" id="KW-1185">Reference proteome</keyword>
<dbReference type="Proteomes" id="UP000298656">
    <property type="component" value="Chromosome 1"/>
</dbReference>
<reference evidence="2 3" key="1">
    <citation type="submission" date="2019-05" db="EMBL/GenBank/DDBJ databases">
        <title>Burkholderia sp. DHOD12, isolated from subtropical forest soil.</title>
        <authorList>
            <person name="Gao Z.-H."/>
            <person name="Qiu L.-H."/>
        </authorList>
    </citation>
    <scope>NUCLEOTIDE SEQUENCE [LARGE SCALE GENOMIC DNA]</scope>
    <source>
        <strain evidence="2 3">DHOD12</strain>
    </source>
</reference>
<dbReference type="EMBL" id="CP040077">
    <property type="protein sequence ID" value="QCP50169.1"/>
    <property type="molecule type" value="Genomic_DNA"/>
</dbReference>
<evidence type="ECO:0000256" key="1">
    <source>
        <dbReference type="SAM" id="MobiDB-lite"/>
    </source>
</evidence>
<sequence>MKNASRIDRGVPKMAREPKAAEADFEVSAHWLTQFGPVASIEHVARLAADGVTVKTGRGRYLAGMSLRNMWKRELEIRTETQFEQDDPFKQAQIENLRSRTRINDLELAKLEGELMAVSQHVEQIADLSKFFATFLDTLPDVLERSAGLTPEQVSELARKITSVRADLYKNALSVVLPDKQPVVGPDGSSGNAGDSSPAKARQGKRKRNSKPSD</sequence>
<feature type="region of interest" description="Disordered" evidence="1">
    <location>
        <begin position="179"/>
        <end position="214"/>
    </location>
</feature>
<evidence type="ECO:0000313" key="3">
    <source>
        <dbReference type="Proteomes" id="UP000298656"/>
    </source>
</evidence>
<gene>
    <name evidence="2" type="ORF">FAZ95_13860</name>
</gene>
<feature type="compositionally biased region" description="Basic residues" evidence="1">
    <location>
        <begin position="202"/>
        <end position="214"/>
    </location>
</feature>
<evidence type="ECO:0000313" key="2">
    <source>
        <dbReference type="EMBL" id="QCP50169.1"/>
    </source>
</evidence>